<dbReference type="AlphaFoldDB" id="A0A0F9E999"/>
<keyword evidence="2" id="KW-0812">Transmembrane</keyword>
<feature type="transmembrane region" description="Helical" evidence="2">
    <location>
        <begin position="39"/>
        <end position="58"/>
    </location>
</feature>
<comment type="caution">
    <text evidence="3">The sequence shown here is derived from an EMBL/GenBank/DDBJ whole genome shotgun (WGS) entry which is preliminary data.</text>
</comment>
<accession>A0A0F9E999</accession>
<gene>
    <name evidence="3" type="ORF">LCGC14_2103730</name>
</gene>
<evidence type="ECO:0000256" key="1">
    <source>
        <dbReference type="SAM" id="MobiDB-lite"/>
    </source>
</evidence>
<evidence type="ECO:0000313" key="3">
    <source>
        <dbReference type="EMBL" id="KKL70554.1"/>
    </source>
</evidence>
<proteinExistence type="predicted"/>
<keyword evidence="2" id="KW-1133">Transmembrane helix</keyword>
<keyword evidence="2" id="KW-0472">Membrane</keyword>
<sequence length="99" mass="11862">MLKIIQKYFEIFMFRYATVVIFFLTILTTLALVDMVNNTGVMVLLFLFNISQYYMFYVMPKKVYVQMITEKHQNTTFITPEQLQNMKEKPNSDSSERYS</sequence>
<dbReference type="EMBL" id="LAZR01025862">
    <property type="protein sequence ID" value="KKL70554.1"/>
    <property type="molecule type" value="Genomic_DNA"/>
</dbReference>
<feature type="compositionally biased region" description="Basic and acidic residues" evidence="1">
    <location>
        <begin position="86"/>
        <end position="99"/>
    </location>
</feature>
<organism evidence="3">
    <name type="scientific">marine sediment metagenome</name>
    <dbReference type="NCBI Taxonomy" id="412755"/>
    <lineage>
        <taxon>unclassified sequences</taxon>
        <taxon>metagenomes</taxon>
        <taxon>ecological metagenomes</taxon>
    </lineage>
</organism>
<evidence type="ECO:0000256" key="2">
    <source>
        <dbReference type="SAM" id="Phobius"/>
    </source>
</evidence>
<name>A0A0F9E999_9ZZZZ</name>
<reference evidence="3" key="1">
    <citation type="journal article" date="2015" name="Nature">
        <title>Complex archaea that bridge the gap between prokaryotes and eukaryotes.</title>
        <authorList>
            <person name="Spang A."/>
            <person name="Saw J.H."/>
            <person name="Jorgensen S.L."/>
            <person name="Zaremba-Niedzwiedzka K."/>
            <person name="Martijn J."/>
            <person name="Lind A.E."/>
            <person name="van Eijk R."/>
            <person name="Schleper C."/>
            <person name="Guy L."/>
            <person name="Ettema T.J."/>
        </authorList>
    </citation>
    <scope>NUCLEOTIDE SEQUENCE</scope>
</reference>
<protein>
    <submittedName>
        <fullName evidence="3">Uncharacterized protein</fullName>
    </submittedName>
</protein>
<feature type="region of interest" description="Disordered" evidence="1">
    <location>
        <begin position="79"/>
        <end position="99"/>
    </location>
</feature>
<feature type="transmembrane region" description="Helical" evidence="2">
    <location>
        <begin position="12"/>
        <end position="33"/>
    </location>
</feature>